<organism evidence="8">
    <name type="scientific">Oryza punctata</name>
    <name type="common">Red rice</name>
    <dbReference type="NCBI Taxonomy" id="4537"/>
    <lineage>
        <taxon>Eukaryota</taxon>
        <taxon>Viridiplantae</taxon>
        <taxon>Streptophyta</taxon>
        <taxon>Embryophyta</taxon>
        <taxon>Tracheophyta</taxon>
        <taxon>Spermatophyta</taxon>
        <taxon>Magnoliopsida</taxon>
        <taxon>Liliopsida</taxon>
        <taxon>Poales</taxon>
        <taxon>Poaceae</taxon>
        <taxon>BOP clade</taxon>
        <taxon>Oryzoideae</taxon>
        <taxon>Oryzeae</taxon>
        <taxon>Oryzinae</taxon>
        <taxon>Oryza</taxon>
    </lineage>
</organism>
<keyword evidence="4 7" id="KW-1133">Transmembrane helix</keyword>
<evidence type="ECO:0000313" key="8">
    <source>
        <dbReference type="EnsemblPlants" id="OPUNC02G21430.1"/>
    </source>
</evidence>
<reference evidence="8" key="2">
    <citation type="submission" date="2018-05" db="EMBL/GenBank/DDBJ databases">
        <title>OpunRS2 (Oryza punctata Reference Sequence Version 2).</title>
        <authorList>
            <person name="Zhang J."/>
            <person name="Kudrna D."/>
            <person name="Lee S."/>
            <person name="Talag J."/>
            <person name="Welchert J."/>
            <person name="Wing R.A."/>
        </authorList>
    </citation>
    <scope>NUCLEOTIDE SEQUENCE [LARGE SCALE GENOMIC DNA]</scope>
</reference>
<feature type="transmembrane region" description="Helical" evidence="7">
    <location>
        <begin position="118"/>
        <end position="139"/>
    </location>
</feature>
<sequence>MLRAPKRVVFVSFGAAVLGLLAAILGFVAEGAKSKASSLHFGLTSRSVLVCTRSFVGFDGRYRVYRATPALGCEIAAAVFLLSGQAAVTAASGCFGRWRARRREESAPTPDEQRRRSVAVKLSVVSWVLVAAAVAMFLYGASRNAAVRRGLAAAALGRRGRRRGRGLNVYGCAVLGSGLFSAASVASLAASACGIAAYVYVEGNGESSTPPPPQPGGFAGARGVAMVVSRISSRRWRTRPRATPPTLLQLLPHHRTSAAAAAPAMSPNRVKAQLEIAKRMRRGKIAREVAKNSAFELVSFNADLLLACVEFHWVVLTSKLCMLH</sequence>
<dbReference type="Proteomes" id="UP000026962">
    <property type="component" value="Chromosome 2"/>
</dbReference>
<keyword evidence="9" id="KW-1185">Reference proteome</keyword>
<dbReference type="AlphaFoldDB" id="A0A0E0K276"/>
<evidence type="ECO:0000256" key="6">
    <source>
        <dbReference type="ARBA" id="ARBA00029467"/>
    </source>
</evidence>
<dbReference type="Gramene" id="OPUNC02G21430.1">
    <property type="protein sequence ID" value="OPUNC02G21430.1"/>
    <property type="gene ID" value="OPUNC02G21430"/>
</dbReference>
<evidence type="ECO:0000256" key="1">
    <source>
        <dbReference type="ARBA" id="ARBA00004127"/>
    </source>
</evidence>
<dbReference type="InterPro" id="IPR009606">
    <property type="entry name" value="DEAL/Modifying_wall_lignin1/2"/>
</dbReference>
<keyword evidence="3" id="KW-0732">Signal</keyword>
<keyword evidence="2 7" id="KW-0812">Transmembrane</keyword>
<comment type="subcellular location">
    <subcellularLocation>
        <location evidence="1">Endomembrane system</location>
        <topology evidence="1">Multi-pass membrane protein</topology>
    </subcellularLocation>
</comment>
<dbReference type="EnsemblPlants" id="OPUNC02G21430.1">
    <property type="protein sequence ID" value="OPUNC02G21430.1"/>
    <property type="gene ID" value="OPUNC02G21430"/>
</dbReference>
<dbReference type="Gramene" id="OPUNC02G21440.1">
    <property type="protein sequence ID" value="OPUNC02G21440.1"/>
    <property type="gene ID" value="OPUNC02G21440"/>
</dbReference>
<dbReference type="Pfam" id="PF06749">
    <property type="entry name" value="DUF1218"/>
    <property type="match status" value="1"/>
</dbReference>
<name>A0A0E0K276_ORYPU</name>
<dbReference type="EnsemblPlants" id="OPUNC02G21440.1">
    <property type="protein sequence ID" value="OPUNC02G21440.1"/>
    <property type="gene ID" value="OPUNC02G21440"/>
</dbReference>
<accession>A0A0E0K276</accession>
<proteinExistence type="inferred from homology"/>
<reference evidence="8" key="1">
    <citation type="submission" date="2015-04" db="UniProtKB">
        <authorList>
            <consortium name="EnsemblPlants"/>
        </authorList>
    </citation>
    <scope>IDENTIFICATION</scope>
</reference>
<dbReference type="PANTHER" id="PTHR31769">
    <property type="entry name" value="OS07G0462200 PROTEIN-RELATED"/>
    <property type="match status" value="1"/>
</dbReference>
<dbReference type="GO" id="GO:0012505">
    <property type="term" value="C:endomembrane system"/>
    <property type="evidence" value="ECO:0007669"/>
    <property type="project" value="UniProtKB-SubCell"/>
</dbReference>
<keyword evidence="5 7" id="KW-0472">Membrane</keyword>
<protein>
    <submittedName>
        <fullName evidence="8">Uncharacterized protein</fullName>
    </submittedName>
</protein>
<evidence type="ECO:0000256" key="5">
    <source>
        <dbReference type="ARBA" id="ARBA00023136"/>
    </source>
</evidence>
<comment type="similarity">
    <text evidence="6">Belongs to the DESIGUAL family.</text>
</comment>
<evidence type="ECO:0000256" key="2">
    <source>
        <dbReference type="ARBA" id="ARBA00022692"/>
    </source>
</evidence>
<dbReference type="HOGENOM" id="CLU_062329_2_1_1"/>
<evidence type="ECO:0000256" key="4">
    <source>
        <dbReference type="ARBA" id="ARBA00022989"/>
    </source>
</evidence>
<dbReference type="InterPro" id="IPR052222">
    <property type="entry name" value="DESIGUAL"/>
</dbReference>
<evidence type="ECO:0000313" key="9">
    <source>
        <dbReference type="Proteomes" id="UP000026962"/>
    </source>
</evidence>
<evidence type="ECO:0000256" key="7">
    <source>
        <dbReference type="SAM" id="Phobius"/>
    </source>
</evidence>
<evidence type="ECO:0000256" key="3">
    <source>
        <dbReference type="ARBA" id="ARBA00022729"/>
    </source>
</evidence>